<sequence length="18" mass="2223">MFILVLFNVHCQIYRVIN</sequence>
<name>A0A0A8Z3E7_ARUDO</name>
<accession>A0A0A8Z3E7</accession>
<evidence type="ECO:0000313" key="1">
    <source>
        <dbReference type="EMBL" id="JAD33326.1"/>
    </source>
</evidence>
<reference evidence="1" key="2">
    <citation type="journal article" date="2015" name="Data Brief">
        <title>Shoot transcriptome of the giant reed, Arundo donax.</title>
        <authorList>
            <person name="Barrero R.A."/>
            <person name="Guerrero F.D."/>
            <person name="Moolhuijzen P."/>
            <person name="Goolsby J.A."/>
            <person name="Tidwell J."/>
            <person name="Bellgard S.E."/>
            <person name="Bellgard M.I."/>
        </authorList>
    </citation>
    <scope>NUCLEOTIDE SEQUENCE</scope>
    <source>
        <tissue evidence="1">Shoot tissue taken approximately 20 cm above the soil surface</tissue>
    </source>
</reference>
<dbReference type="AlphaFoldDB" id="A0A0A8Z3E7"/>
<protein>
    <submittedName>
        <fullName evidence="1">Uncharacterized protein</fullName>
    </submittedName>
</protein>
<reference evidence="1" key="1">
    <citation type="submission" date="2014-09" db="EMBL/GenBank/DDBJ databases">
        <authorList>
            <person name="Magalhaes I.L.F."/>
            <person name="Oliveira U."/>
            <person name="Santos F.R."/>
            <person name="Vidigal T.H.D.A."/>
            <person name="Brescovit A.D."/>
            <person name="Santos A.J."/>
        </authorList>
    </citation>
    <scope>NUCLEOTIDE SEQUENCE</scope>
    <source>
        <tissue evidence="1">Shoot tissue taken approximately 20 cm above the soil surface</tissue>
    </source>
</reference>
<dbReference type="EMBL" id="GBRH01264569">
    <property type="protein sequence ID" value="JAD33326.1"/>
    <property type="molecule type" value="Transcribed_RNA"/>
</dbReference>
<organism evidence="1">
    <name type="scientific">Arundo donax</name>
    <name type="common">Giant reed</name>
    <name type="synonym">Donax arundinaceus</name>
    <dbReference type="NCBI Taxonomy" id="35708"/>
    <lineage>
        <taxon>Eukaryota</taxon>
        <taxon>Viridiplantae</taxon>
        <taxon>Streptophyta</taxon>
        <taxon>Embryophyta</taxon>
        <taxon>Tracheophyta</taxon>
        <taxon>Spermatophyta</taxon>
        <taxon>Magnoliopsida</taxon>
        <taxon>Liliopsida</taxon>
        <taxon>Poales</taxon>
        <taxon>Poaceae</taxon>
        <taxon>PACMAD clade</taxon>
        <taxon>Arundinoideae</taxon>
        <taxon>Arundineae</taxon>
        <taxon>Arundo</taxon>
    </lineage>
</organism>
<proteinExistence type="predicted"/>